<dbReference type="AlphaFoldDB" id="A0A5C8ZKU7"/>
<accession>A0A5C8ZKU7</accession>
<name>A0A5C8ZKU7_9GAMM</name>
<sequence>MQYKTTDEVGDHLIDVIWYNPCALWVEITFSGSGEVRWCAIHEQEGLAYVYHETGGPEGGTSVTPVPVIALLNGPDGELYRTMLEFYRRVEADRLESDRGAA</sequence>
<evidence type="ECO:0000313" key="2">
    <source>
        <dbReference type="Proteomes" id="UP000321039"/>
    </source>
</evidence>
<proteinExistence type="predicted"/>
<keyword evidence="2" id="KW-1185">Reference proteome</keyword>
<reference evidence="1 2" key="1">
    <citation type="submission" date="2019-08" db="EMBL/GenBank/DDBJ databases">
        <title>Parahaliea maris sp. nov., isolated from the surface seawater.</title>
        <authorList>
            <person name="Liu Y."/>
        </authorList>
    </citation>
    <scope>NUCLEOTIDE SEQUENCE [LARGE SCALE GENOMIC DNA]</scope>
    <source>
        <strain evidence="1 2">HSLHS9</strain>
    </source>
</reference>
<dbReference type="EMBL" id="VRZA01000012">
    <property type="protein sequence ID" value="TXS89083.1"/>
    <property type="molecule type" value="Genomic_DNA"/>
</dbReference>
<gene>
    <name evidence="1" type="ORF">FV139_20610</name>
</gene>
<dbReference type="Proteomes" id="UP000321039">
    <property type="component" value="Unassembled WGS sequence"/>
</dbReference>
<comment type="caution">
    <text evidence="1">The sequence shown here is derived from an EMBL/GenBank/DDBJ whole genome shotgun (WGS) entry which is preliminary data.</text>
</comment>
<evidence type="ECO:0000313" key="1">
    <source>
        <dbReference type="EMBL" id="TXS89083.1"/>
    </source>
</evidence>
<protein>
    <submittedName>
        <fullName evidence="1">Uncharacterized protein</fullName>
    </submittedName>
</protein>
<dbReference type="RefSeq" id="WP_148070381.1">
    <property type="nucleotide sequence ID" value="NZ_VRZA01000012.1"/>
</dbReference>
<organism evidence="1 2">
    <name type="scientific">Parahaliea maris</name>
    <dbReference type="NCBI Taxonomy" id="2716870"/>
    <lineage>
        <taxon>Bacteria</taxon>
        <taxon>Pseudomonadati</taxon>
        <taxon>Pseudomonadota</taxon>
        <taxon>Gammaproteobacteria</taxon>
        <taxon>Cellvibrionales</taxon>
        <taxon>Halieaceae</taxon>
        <taxon>Parahaliea</taxon>
    </lineage>
</organism>